<keyword evidence="7" id="KW-0813">Transport</keyword>
<dbReference type="RefSeq" id="WP_076515020.1">
    <property type="nucleotide sequence ID" value="NZ_FTOH01000004.1"/>
</dbReference>
<feature type="transmembrane region" description="Helical" evidence="8">
    <location>
        <begin position="12"/>
        <end position="31"/>
    </location>
</feature>
<feature type="transmembrane region" description="Helical" evidence="8">
    <location>
        <begin position="183"/>
        <end position="204"/>
    </location>
</feature>
<dbReference type="Proteomes" id="UP000185639">
    <property type="component" value="Unassembled WGS sequence"/>
</dbReference>
<comment type="function">
    <text evidence="7">Part of the tripartite ATP-independent periplasmic (TRAP) transport system.</text>
</comment>
<feature type="transmembrane region" description="Helical" evidence="8">
    <location>
        <begin position="486"/>
        <end position="505"/>
    </location>
</feature>
<name>A0A1N7LQI3_9GAMM</name>
<evidence type="ECO:0000259" key="9">
    <source>
        <dbReference type="Pfam" id="PF06808"/>
    </source>
</evidence>
<feature type="transmembrane region" description="Helical" evidence="8">
    <location>
        <begin position="154"/>
        <end position="171"/>
    </location>
</feature>
<accession>A0A1N7LQI3</accession>
<keyword evidence="6 8" id="KW-0472">Membrane</keyword>
<keyword evidence="5 8" id="KW-1133">Transmembrane helix</keyword>
<evidence type="ECO:0000256" key="2">
    <source>
        <dbReference type="ARBA" id="ARBA00022475"/>
    </source>
</evidence>
<feature type="transmembrane region" description="Helical" evidence="8">
    <location>
        <begin position="587"/>
        <end position="606"/>
    </location>
</feature>
<feature type="transmembrane region" description="Helical" evidence="8">
    <location>
        <begin position="461"/>
        <end position="480"/>
    </location>
</feature>
<evidence type="ECO:0000256" key="8">
    <source>
        <dbReference type="SAM" id="Phobius"/>
    </source>
</evidence>
<feature type="domain" description="TRAP C4-dicarboxylate transport system permease DctM subunit" evidence="9">
    <location>
        <begin position="263"/>
        <end position="703"/>
    </location>
</feature>
<evidence type="ECO:0000256" key="4">
    <source>
        <dbReference type="ARBA" id="ARBA00022692"/>
    </source>
</evidence>
<protein>
    <submittedName>
        <fullName evidence="10">TRAP-type C4-dicarboxylate transport system, large permease component</fullName>
    </submittedName>
</protein>
<dbReference type="STRING" id="484498.SAMN05421686_104160"/>
<evidence type="ECO:0000256" key="1">
    <source>
        <dbReference type="ARBA" id="ARBA00004429"/>
    </source>
</evidence>
<feature type="transmembrane region" description="Helical" evidence="8">
    <location>
        <begin position="685"/>
        <end position="706"/>
    </location>
</feature>
<feature type="transmembrane region" description="Helical" evidence="8">
    <location>
        <begin position="378"/>
        <end position="405"/>
    </location>
</feature>
<gene>
    <name evidence="10" type="ORF">SAMN05421686_104160</name>
</gene>
<evidence type="ECO:0000313" key="10">
    <source>
        <dbReference type="EMBL" id="SIS76100.1"/>
    </source>
</evidence>
<dbReference type="PANTHER" id="PTHR33362">
    <property type="entry name" value="SIALIC ACID TRAP TRANSPORTER PERMEASE PROTEIN SIAT-RELATED"/>
    <property type="match status" value="1"/>
</dbReference>
<dbReference type="EMBL" id="FTOH01000004">
    <property type="protein sequence ID" value="SIS76100.1"/>
    <property type="molecule type" value="Genomic_DNA"/>
</dbReference>
<sequence length="708" mass="78517">MEQHVRAGNRTIYEWLAALPAFLVLVFVIILNTSHTMHAQLLQLGESVWEGYFMLRHDPVEPSCNLNMDIDTELARIVEERNNQPMDEFDLFAPEPVDPAVMRKSLEAAQTQCEIKYDQYNATKDRITPAVEIFRSVELGVANFGELGMATQRIMLAILVLICGGTALFRRHHIALRPMVTAMDYRVAAGAQFVAFAILFYSVYSFKEVAFSAGIEVSTEHAVLHWLWIFGFGAPLALTLYQMVVIPKDAEPGGNFLKAQLAIPLYATMCLISGTYFILAGHPAGIGIYLNQMMELSQLFLNVGLYVWIGMLLKRTEMAQKVFNIFRPLKLPPEMLAVAVVALAAVPTAYTGGSGIFVIAVGGLIYMELRRAGARRQLALAATAMSGSLGVVLRPCLLVVIVAALNNEVTTDQLFGWGVKVFFLTTVLFAFYALLTRKEPVAIQRPDSNVWPEFKEALKPLIPYVILIAVTLVVYALLLNAYLDEFSAPIILPVLLLVILIYERLNQEKDVLKRENMNIDYVGHRLEESYDDLKQGRDSIEKTIREATTETTGHIGALLMLMGMSVSIGGVIERAEVMAMVPTEFSSIWLAMALLVGILVVIGMVMDPYGAVILVSATIASIAYESGIDPVHFWMVTLVAFELGYLSPPVALNHLLTRQVVGEEEVRLSKEEVVGENFWYRNEKILLPLATMATALLIVAFVPLAIAY</sequence>
<feature type="transmembrane region" description="Helical" evidence="8">
    <location>
        <begin position="265"/>
        <end position="290"/>
    </location>
</feature>
<keyword evidence="3 7" id="KW-0997">Cell inner membrane</keyword>
<dbReference type="GO" id="GO:0005886">
    <property type="term" value="C:plasma membrane"/>
    <property type="evidence" value="ECO:0007669"/>
    <property type="project" value="UniProtKB-SubCell"/>
</dbReference>
<dbReference type="PANTHER" id="PTHR33362:SF3">
    <property type="entry name" value="SIALIC ACID TRAP TRANSPORTER PERMEASE PROTEIN SIAT"/>
    <property type="match status" value="1"/>
</dbReference>
<feature type="transmembrane region" description="Helical" evidence="8">
    <location>
        <begin position="296"/>
        <end position="313"/>
    </location>
</feature>
<feature type="transmembrane region" description="Helical" evidence="8">
    <location>
        <begin position="555"/>
        <end position="572"/>
    </location>
</feature>
<keyword evidence="11" id="KW-1185">Reference proteome</keyword>
<dbReference type="AlphaFoldDB" id="A0A1N7LQI3"/>
<feature type="transmembrane region" description="Helical" evidence="8">
    <location>
        <begin position="224"/>
        <end position="244"/>
    </location>
</feature>
<dbReference type="OrthoDB" id="9796052at2"/>
<proteinExistence type="predicted"/>
<dbReference type="GO" id="GO:0022857">
    <property type="term" value="F:transmembrane transporter activity"/>
    <property type="evidence" value="ECO:0007669"/>
    <property type="project" value="UniProtKB-UniRule"/>
</dbReference>
<evidence type="ECO:0000256" key="3">
    <source>
        <dbReference type="ARBA" id="ARBA00022519"/>
    </source>
</evidence>
<evidence type="ECO:0000313" key="11">
    <source>
        <dbReference type="Proteomes" id="UP000185639"/>
    </source>
</evidence>
<keyword evidence="4 8" id="KW-0812">Transmembrane</keyword>
<organism evidence="10 11">
    <name type="scientific">Thalassolituus maritimus</name>
    <dbReference type="NCBI Taxonomy" id="484498"/>
    <lineage>
        <taxon>Bacteria</taxon>
        <taxon>Pseudomonadati</taxon>
        <taxon>Pseudomonadota</taxon>
        <taxon>Gammaproteobacteria</taxon>
        <taxon>Oceanospirillales</taxon>
        <taxon>Oceanospirillaceae</taxon>
        <taxon>Thalassolituus</taxon>
    </lineage>
</organism>
<feature type="transmembrane region" description="Helical" evidence="8">
    <location>
        <begin position="417"/>
        <end position="435"/>
    </location>
</feature>
<comment type="subcellular location">
    <subcellularLocation>
        <location evidence="1 7">Cell inner membrane</location>
        <topology evidence="1 7">Multi-pass membrane protein</topology>
    </subcellularLocation>
</comment>
<evidence type="ECO:0000256" key="7">
    <source>
        <dbReference type="RuleBase" id="RU369079"/>
    </source>
</evidence>
<dbReference type="InterPro" id="IPR010656">
    <property type="entry name" value="DctM"/>
</dbReference>
<feature type="transmembrane region" description="Helical" evidence="8">
    <location>
        <begin position="349"/>
        <end position="366"/>
    </location>
</feature>
<evidence type="ECO:0000256" key="5">
    <source>
        <dbReference type="ARBA" id="ARBA00022989"/>
    </source>
</evidence>
<dbReference type="Pfam" id="PF06808">
    <property type="entry name" value="DctM"/>
    <property type="match status" value="1"/>
</dbReference>
<evidence type="ECO:0000256" key="6">
    <source>
        <dbReference type="ARBA" id="ARBA00023136"/>
    </source>
</evidence>
<dbReference type="InterPro" id="IPR004681">
    <property type="entry name" value="TRAP_DctM"/>
</dbReference>
<reference evidence="11" key="1">
    <citation type="submission" date="2017-01" db="EMBL/GenBank/DDBJ databases">
        <authorList>
            <person name="Varghese N."/>
            <person name="Submissions S."/>
        </authorList>
    </citation>
    <scope>NUCLEOTIDE SEQUENCE [LARGE SCALE GENOMIC DNA]</scope>
    <source>
        <strain evidence="11">DSM 24913</strain>
    </source>
</reference>
<keyword evidence="2" id="KW-1003">Cell membrane</keyword>